<evidence type="ECO:0000313" key="11">
    <source>
        <dbReference type="EMBL" id="MCS1396455.1"/>
    </source>
</evidence>
<gene>
    <name evidence="11" type="ORF">NXZ79_10490</name>
</gene>
<dbReference type="NCBIfam" id="TIGR02887">
    <property type="entry name" value="spore_ger_x_C"/>
    <property type="match status" value="1"/>
</dbReference>
<evidence type="ECO:0000313" key="12">
    <source>
        <dbReference type="Proteomes" id="UP001525021"/>
    </source>
</evidence>
<evidence type="ECO:0000256" key="3">
    <source>
        <dbReference type="ARBA" id="ARBA00022544"/>
    </source>
</evidence>
<keyword evidence="8" id="KW-0812">Transmembrane</keyword>
<evidence type="ECO:0000256" key="4">
    <source>
        <dbReference type="ARBA" id="ARBA00022729"/>
    </source>
</evidence>
<organism evidence="11 12">
    <name type="scientific">Lysinibacillus pinottii</name>
    <dbReference type="NCBI Taxonomy" id="2973932"/>
    <lineage>
        <taxon>Bacteria</taxon>
        <taxon>Bacillati</taxon>
        <taxon>Bacillota</taxon>
        <taxon>Bacilli</taxon>
        <taxon>Bacillales</taxon>
        <taxon>Bacillaceae</taxon>
        <taxon>Lysinibacillus</taxon>
    </lineage>
</organism>
<dbReference type="InterPro" id="IPR038501">
    <property type="entry name" value="Spore_GerAC_C_sf"/>
</dbReference>
<keyword evidence="7" id="KW-0449">Lipoprotein</keyword>
<evidence type="ECO:0000256" key="2">
    <source>
        <dbReference type="ARBA" id="ARBA00007886"/>
    </source>
</evidence>
<evidence type="ECO:0000256" key="6">
    <source>
        <dbReference type="ARBA" id="ARBA00023139"/>
    </source>
</evidence>
<keyword evidence="6" id="KW-0564">Palmitate</keyword>
<keyword evidence="8" id="KW-1133">Transmembrane helix</keyword>
<keyword evidence="12" id="KW-1185">Reference proteome</keyword>
<comment type="similarity">
    <text evidence="2">Belongs to the GerABKC lipoprotein family.</text>
</comment>
<keyword evidence="4" id="KW-0732">Signal</keyword>
<feature type="domain" description="Spore germination GerAC-like C-terminal" evidence="9">
    <location>
        <begin position="198"/>
        <end position="365"/>
    </location>
</feature>
<dbReference type="PANTHER" id="PTHR35789">
    <property type="entry name" value="SPORE GERMINATION PROTEIN B3"/>
    <property type="match status" value="1"/>
</dbReference>
<dbReference type="PANTHER" id="PTHR35789:SF1">
    <property type="entry name" value="SPORE GERMINATION PROTEIN B3"/>
    <property type="match status" value="1"/>
</dbReference>
<dbReference type="PROSITE" id="PS51257">
    <property type="entry name" value="PROKAR_LIPOPROTEIN"/>
    <property type="match status" value="1"/>
</dbReference>
<proteinExistence type="inferred from homology"/>
<evidence type="ECO:0000256" key="5">
    <source>
        <dbReference type="ARBA" id="ARBA00023136"/>
    </source>
</evidence>
<keyword evidence="3" id="KW-0309">Germination</keyword>
<reference evidence="11 12" key="1">
    <citation type="submission" date="2022-08" db="EMBL/GenBank/DDBJ databases">
        <title>Lysinibacillus sequencing.</title>
        <authorList>
            <person name="Dunlap C."/>
        </authorList>
    </citation>
    <scope>NUCLEOTIDE SEQUENCE [LARGE SCALE GENOMIC DNA]</scope>
    <source>
        <strain evidence="11 12">PB211</strain>
    </source>
</reference>
<comment type="subcellular location">
    <subcellularLocation>
        <location evidence="1">Membrane</location>
        <topology evidence="1">Lipid-anchor</topology>
    </subcellularLocation>
</comment>
<evidence type="ECO:0000259" key="10">
    <source>
        <dbReference type="Pfam" id="PF25198"/>
    </source>
</evidence>
<sequence length="368" mass="41951">MIKKCMIWVIIVVNAFFLAGCWDQRLLKEGRLVYASAFDLELDEKIKTTAIVRDMKNGVPTNFIIQGEGNTIRETRLDMDNKLSGDFDPTKNRLFLLGEELAHKDIYQFLDIFYRDPNSSVSANIVVTEGNAEDILKKMTQKNTLIAEFIIELLSSAEKSTQIPKLNVQSIRTNMFDPGKDFALPLISLKDDEVILAGTGLFHKHELVGSLTLEESTLFLIMSNQKKKVARFVSEIRDDKELRIQNYISYNFSKVNSNLAVLSASPENIKVEINVKVDVNILEFPEDKLSNEEKIQQLNTLLSKDLTAKAEKLVKKLQASNSDLFGIGRELIAYHPKTWKQIKWEEKYPNINIRPKFEVEIVGHGVIN</sequence>
<comment type="caution">
    <text evidence="11">The sequence shown here is derived from an EMBL/GenBank/DDBJ whole genome shotgun (WGS) entry which is preliminary data.</text>
</comment>
<dbReference type="Proteomes" id="UP001525021">
    <property type="component" value="Unassembled WGS sequence"/>
</dbReference>
<keyword evidence="5 8" id="KW-0472">Membrane</keyword>
<dbReference type="EMBL" id="JANTOO010000010">
    <property type="protein sequence ID" value="MCS1396455.1"/>
    <property type="molecule type" value="Genomic_DNA"/>
</dbReference>
<dbReference type="Pfam" id="PF25198">
    <property type="entry name" value="Spore_GerAC_N"/>
    <property type="match status" value="1"/>
</dbReference>
<dbReference type="InterPro" id="IPR057336">
    <property type="entry name" value="GerAC_N"/>
</dbReference>
<feature type="transmembrane region" description="Helical" evidence="8">
    <location>
        <begin position="6"/>
        <end position="22"/>
    </location>
</feature>
<dbReference type="Gene3D" id="3.30.300.210">
    <property type="entry name" value="Nutrient germinant receptor protein C, domain 3"/>
    <property type="match status" value="1"/>
</dbReference>
<dbReference type="InterPro" id="IPR008844">
    <property type="entry name" value="Spore_GerAC-like"/>
</dbReference>
<dbReference type="RefSeq" id="WP_036161492.1">
    <property type="nucleotide sequence ID" value="NZ_JANTOO010000010.1"/>
</dbReference>
<evidence type="ECO:0000256" key="8">
    <source>
        <dbReference type="SAM" id="Phobius"/>
    </source>
</evidence>
<feature type="domain" description="Spore germination protein N-terminal" evidence="10">
    <location>
        <begin position="23"/>
        <end position="188"/>
    </location>
</feature>
<evidence type="ECO:0000256" key="1">
    <source>
        <dbReference type="ARBA" id="ARBA00004635"/>
    </source>
</evidence>
<dbReference type="InterPro" id="IPR046953">
    <property type="entry name" value="Spore_GerAC-like_C"/>
</dbReference>
<dbReference type="Pfam" id="PF05504">
    <property type="entry name" value="Spore_GerAC"/>
    <property type="match status" value="1"/>
</dbReference>
<name>A0ABT2DNH2_9BACI</name>
<accession>A0ABT2DNH2</accession>
<evidence type="ECO:0000256" key="7">
    <source>
        <dbReference type="ARBA" id="ARBA00023288"/>
    </source>
</evidence>
<protein>
    <submittedName>
        <fullName evidence="11">Ger(X)C family spore germination protein</fullName>
    </submittedName>
</protein>
<evidence type="ECO:0000259" key="9">
    <source>
        <dbReference type="Pfam" id="PF05504"/>
    </source>
</evidence>